<feature type="chain" id="PRO_5046413808" evidence="1">
    <location>
        <begin position="23"/>
        <end position="317"/>
    </location>
</feature>
<sequence length="317" mass="34362">MIKPFRNLLLALVAATGALVTAGDDPAPLFKQKIAANPAPKLEEVSGREYKFLVDPAKAKGTPAEAFKAVWTQVKAAAAKEGFTVTEKEKAPLKVEMTTKEYLDTADQALWKRGYLIRITTKYKAGIADANGKVTVKAIHEELAKTLAAPLEVVGVKGEQECQDNVGPGPKGQLVGYIEKGASFSVPLDDLGSLTLGDFGKYMPELLKLGLPAQTRLVSSKAYSYRVRPGYVVLPGTEPCGVSMEGWAMKEDGPIFLYDFSYGYEDLTLYESPETHLQGERFLSKVLRGDLAGLALADDGKWGGSKVRVFMKRPIGQ</sequence>
<protein>
    <submittedName>
        <fullName evidence="2">Uncharacterized protein</fullName>
    </submittedName>
</protein>
<gene>
    <name evidence="2" type="ORF">GETHOR_13080</name>
</gene>
<name>A0ABN6UWQ5_9BACT</name>
<evidence type="ECO:0000256" key="1">
    <source>
        <dbReference type="SAM" id="SignalP"/>
    </source>
</evidence>
<dbReference type="Proteomes" id="UP001242010">
    <property type="component" value="Chromosome"/>
</dbReference>
<keyword evidence="3" id="KW-1185">Reference proteome</keyword>
<dbReference type="EMBL" id="AP027079">
    <property type="protein sequence ID" value="BDU69207.1"/>
    <property type="molecule type" value="Genomic_DNA"/>
</dbReference>
<feature type="signal peptide" evidence="1">
    <location>
        <begin position="1"/>
        <end position="22"/>
    </location>
</feature>
<keyword evidence="1" id="KW-0732">Signal</keyword>
<accession>A0ABN6UWQ5</accession>
<reference evidence="3" key="1">
    <citation type="journal article" date="2023" name="Int. J. Syst. Evol. Microbiol.">
        <title>Mesoterricola silvestris gen. nov., sp. nov., Mesoterricola sediminis sp. nov., Geothrix oryzae sp. nov., Geothrix edaphica sp. nov., Geothrix rubra sp. nov., and Geothrix limicola sp. nov., six novel members of Acidobacteriota isolated from soils.</title>
        <authorList>
            <person name="Itoh H."/>
            <person name="Sugisawa Y."/>
            <person name="Mise K."/>
            <person name="Xu Z."/>
            <person name="Kuniyasu M."/>
            <person name="Ushijima N."/>
            <person name="Kawano K."/>
            <person name="Kobayashi E."/>
            <person name="Shiratori Y."/>
            <person name="Masuda Y."/>
            <person name="Senoo K."/>
        </authorList>
    </citation>
    <scope>NUCLEOTIDE SEQUENCE [LARGE SCALE GENOMIC DNA]</scope>
    <source>
        <strain evidence="3">Red222</strain>
    </source>
</reference>
<evidence type="ECO:0000313" key="3">
    <source>
        <dbReference type="Proteomes" id="UP001242010"/>
    </source>
</evidence>
<organism evidence="2 3">
    <name type="scientific">Geothrix oryzae</name>
    <dbReference type="NCBI Taxonomy" id="2927975"/>
    <lineage>
        <taxon>Bacteria</taxon>
        <taxon>Pseudomonadati</taxon>
        <taxon>Acidobacteriota</taxon>
        <taxon>Holophagae</taxon>
        <taxon>Holophagales</taxon>
        <taxon>Holophagaceae</taxon>
        <taxon>Geothrix</taxon>
    </lineage>
</organism>
<dbReference type="RefSeq" id="WP_286355836.1">
    <property type="nucleotide sequence ID" value="NZ_AP027079.1"/>
</dbReference>
<proteinExistence type="predicted"/>
<evidence type="ECO:0000313" key="2">
    <source>
        <dbReference type="EMBL" id="BDU69207.1"/>
    </source>
</evidence>